<dbReference type="SUPFAM" id="SSF161098">
    <property type="entry name" value="MetI-like"/>
    <property type="match status" value="1"/>
</dbReference>
<feature type="transmembrane region" description="Helical" evidence="9">
    <location>
        <begin position="76"/>
        <end position="102"/>
    </location>
</feature>
<dbReference type="InterPro" id="IPR011867">
    <property type="entry name" value="ModB_ABC"/>
</dbReference>
<evidence type="ECO:0000259" key="11">
    <source>
        <dbReference type="PROSITE" id="PS50928"/>
    </source>
</evidence>
<keyword evidence="8 9" id="KW-0472">Membrane</keyword>
<feature type="transmembrane region" description="Helical" evidence="9">
    <location>
        <begin position="114"/>
        <end position="135"/>
    </location>
</feature>
<keyword evidence="6 9" id="KW-0812">Transmembrane</keyword>
<evidence type="ECO:0000256" key="3">
    <source>
        <dbReference type="ARBA" id="ARBA00022448"/>
    </source>
</evidence>
<dbReference type="RefSeq" id="WP_380532094.1">
    <property type="nucleotide sequence ID" value="NZ_JBHFAB010000002.1"/>
</dbReference>
<evidence type="ECO:0000256" key="4">
    <source>
        <dbReference type="ARBA" id="ARBA00022475"/>
    </source>
</evidence>
<dbReference type="CDD" id="cd06261">
    <property type="entry name" value="TM_PBP2"/>
    <property type="match status" value="1"/>
</dbReference>
<feature type="transmembrane region" description="Helical" evidence="9">
    <location>
        <begin position="205"/>
        <end position="223"/>
    </location>
</feature>
<keyword evidence="4 10" id="KW-1003">Cell membrane</keyword>
<proteinExistence type="inferred from homology"/>
<keyword evidence="5 10" id="KW-0500">Molybdenum</keyword>
<dbReference type="PANTHER" id="PTHR30183">
    <property type="entry name" value="MOLYBDENUM TRANSPORT SYSTEM PERMEASE PROTEIN MODB"/>
    <property type="match status" value="1"/>
</dbReference>
<dbReference type="NCBIfam" id="TIGR01581">
    <property type="entry name" value="Mo_ABC_porter"/>
    <property type="match status" value="1"/>
</dbReference>
<evidence type="ECO:0000256" key="6">
    <source>
        <dbReference type="ARBA" id="ARBA00022692"/>
    </source>
</evidence>
<feature type="transmembrane region" description="Helical" evidence="9">
    <location>
        <begin position="31"/>
        <end position="56"/>
    </location>
</feature>
<dbReference type="NCBIfam" id="TIGR02141">
    <property type="entry name" value="modB_ABC"/>
    <property type="match status" value="1"/>
</dbReference>
<name>A0ABV6VPY0_9ACTN</name>
<feature type="domain" description="ABC transmembrane type-1" evidence="11">
    <location>
        <begin position="76"/>
        <end position="279"/>
    </location>
</feature>
<comment type="function">
    <text evidence="10">Part of the binding-protein-dependent transport system for molybdenum; probably responsible for the translocation of the substrate across the membrane.</text>
</comment>
<evidence type="ECO:0000256" key="7">
    <source>
        <dbReference type="ARBA" id="ARBA00022989"/>
    </source>
</evidence>
<evidence type="ECO:0000256" key="8">
    <source>
        <dbReference type="ARBA" id="ARBA00023136"/>
    </source>
</evidence>
<protein>
    <recommendedName>
        <fullName evidence="10">Molybdenum transport system permease</fullName>
    </recommendedName>
</protein>
<evidence type="ECO:0000256" key="2">
    <source>
        <dbReference type="ARBA" id="ARBA00007069"/>
    </source>
</evidence>
<accession>A0ABV6VPY0</accession>
<feature type="transmembrane region" description="Helical" evidence="9">
    <location>
        <begin position="155"/>
        <end position="176"/>
    </location>
</feature>
<dbReference type="EMBL" id="JBHFAB010000002">
    <property type="protein sequence ID" value="MFC1415789.1"/>
    <property type="molecule type" value="Genomic_DNA"/>
</dbReference>
<evidence type="ECO:0000256" key="10">
    <source>
        <dbReference type="RuleBase" id="RU365097"/>
    </source>
</evidence>
<evidence type="ECO:0000256" key="5">
    <source>
        <dbReference type="ARBA" id="ARBA00022505"/>
    </source>
</evidence>
<dbReference type="Gene3D" id="1.10.3720.10">
    <property type="entry name" value="MetI-like"/>
    <property type="match status" value="1"/>
</dbReference>
<evidence type="ECO:0000256" key="1">
    <source>
        <dbReference type="ARBA" id="ARBA00004651"/>
    </source>
</evidence>
<evidence type="ECO:0000313" key="13">
    <source>
        <dbReference type="Proteomes" id="UP001592531"/>
    </source>
</evidence>
<evidence type="ECO:0000256" key="9">
    <source>
        <dbReference type="RuleBase" id="RU363032"/>
    </source>
</evidence>
<evidence type="ECO:0000313" key="12">
    <source>
        <dbReference type="EMBL" id="MFC1415789.1"/>
    </source>
</evidence>
<comment type="caution">
    <text evidence="12">The sequence shown here is derived from an EMBL/GenBank/DDBJ whole genome shotgun (WGS) entry which is preliminary data.</text>
</comment>
<keyword evidence="13" id="KW-1185">Reference proteome</keyword>
<sequence length="288" mass="29697">MTRTDPGSAAGPDLLVNAPATRRRVGRRAGAVPVALLLPAVIGLAFLVLPLLGLLVRAPWSSMTTVLRDGTVLPALRLSLLTATAATGVSLLLGVPIAWVLARTRFPGLRLLRTLVTVPLVMPPVVGGVALLLAFGRNGLLGRWLDSAFGITLPFTTAGVVVAEAFVAMPFLILSVEGALSAADSRYEEAAATLGASRFTAFRRVTLPLVAPGIAAGSVLAWARALGEFGATITFAGNFPGTTQTMPLAVYLALQDDPATAIALSLVLLLVSVLVLVGLRGRWTGGPA</sequence>
<dbReference type="InterPro" id="IPR000515">
    <property type="entry name" value="MetI-like"/>
</dbReference>
<dbReference type="Pfam" id="PF00528">
    <property type="entry name" value="BPD_transp_1"/>
    <property type="match status" value="1"/>
</dbReference>
<organism evidence="12 13">
    <name type="scientific">Streptacidiphilus cavernicola</name>
    <dbReference type="NCBI Taxonomy" id="3342716"/>
    <lineage>
        <taxon>Bacteria</taxon>
        <taxon>Bacillati</taxon>
        <taxon>Actinomycetota</taxon>
        <taxon>Actinomycetes</taxon>
        <taxon>Kitasatosporales</taxon>
        <taxon>Streptomycetaceae</taxon>
        <taxon>Streptacidiphilus</taxon>
    </lineage>
</organism>
<feature type="transmembrane region" description="Helical" evidence="9">
    <location>
        <begin position="259"/>
        <end position="279"/>
    </location>
</feature>
<comment type="similarity">
    <text evidence="2 10">Belongs to the binding-protein-dependent transport system permease family. CysTW subfamily.</text>
</comment>
<reference evidence="12 13" key="1">
    <citation type="submission" date="2024-09" db="EMBL/GenBank/DDBJ databases">
        <authorList>
            <person name="Lee S.D."/>
        </authorList>
    </citation>
    <scope>NUCLEOTIDE SEQUENCE [LARGE SCALE GENOMIC DNA]</scope>
    <source>
        <strain evidence="12 13">N8-3</strain>
    </source>
</reference>
<keyword evidence="7 9" id="KW-1133">Transmembrane helix</keyword>
<dbReference type="InterPro" id="IPR006469">
    <property type="entry name" value="NifC_ABC_porter"/>
</dbReference>
<dbReference type="InterPro" id="IPR035906">
    <property type="entry name" value="MetI-like_sf"/>
</dbReference>
<dbReference type="PROSITE" id="PS50928">
    <property type="entry name" value="ABC_TM1"/>
    <property type="match status" value="1"/>
</dbReference>
<gene>
    <name evidence="12" type="ORF">ACEZDE_03885</name>
</gene>
<dbReference type="PANTHER" id="PTHR30183:SF3">
    <property type="entry name" value="MOLYBDENUM TRANSPORT SYSTEM PERMEASE PROTEIN MODB"/>
    <property type="match status" value="1"/>
</dbReference>
<keyword evidence="3 9" id="KW-0813">Transport</keyword>
<dbReference type="Proteomes" id="UP001592531">
    <property type="component" value="Unassembled WGS sequence"/>
</dbReference>
<comment type="subcellular location">
    <subcellularLocation>
        <location evidence="1 9">Cell membrane</location>
        <topology evidence="1 9">Multi-pass membrane protein</topology>
    </subcellularLocation>
</comment>